<gene>
    <name evidence="1" type="primary">crt1</name>
    <name evidence="1" type="ORF">AM1BK_03220</name>
</gene>
<proteinExistence type="predicted"/>
<dbReference type="Gene3D" id="3.90.226.10">
    <property type="entry name" value="2-enoyl-CoA Hydratase, Chain A, domain 1"/>
    <property type="match status" value="1"/>
</dbReference>
<name>A0ABQ3MVT2_9BACI</name>
<reference evidence="1 2" key="1">
    <citation type="journal article" date="2022" name="Int. J. Syst. Evol. Microbiol.">
        <title>Neobacillus kokaensis sp. nov., isolated from soil.</title>
        <authorList>
            <person name="Yuki K."/>
            <person name="Matsubara H."/>
            <person name="Yamaguchi S."/>
        </authorList>
    </citation>
    <scope>NUCLEOTIDE SEQUENCE [LARGE SCALE GENOMIC DNA]</scope>
    <source>
        <strain evidence="1 2">LOB 377</strain>
    </source>
</reference>
<dbReference type="InterPro" id="IPR029045">
    <property type="entry name" value="ClpP/crotonase-like_dom_sf"/>
</dbReference>
<dbReference type="Pfam" id="PF00378">
    <property type="entry name" value="ECH_1"/>
    <property type="match status" value="1"/>
</dbReference>
<dbReference type="SUPFAM" id="SSF52096">
    <property type="entry name" value="ClpP/crotonase"/>
    <property type="match status" value="1"/>
</dbReference>
<dbReference type="PANTHER" id="PTHR11941:SF54">
    <property type="entry name" value="ENOYL-COA HYDRATASE, MITOCHONDRIAL"/>
    <property type="match status" value="1"/>
</dbReference>
<dbReference type="PANTHER" id="PTHR11941">
    <property type="entry name" value="ENOYL-COA HYDRATASE-RELATED"/>
    <property type="match status" value="1"/>
</dbReference>
<evidence type="ECO:0000313" key="1">
    <source>
        <dbReference type="EMBL" id="GHH96779.1"/>
    </source>
</evidence>
<dbReference type="Proteomes" id="UP000637074">
    <property type="component" value="Unassembled WGS sequence"/>
</dbReference>
<protein>
    <submittedName>
        <fullName evidence="1">Crotonase</fullName>
    </submittedName>
</protein>
<dbReference type="RefSeq" id="WP_191269031.1">
    <property type="nucleotide sequence ID" value="NZ_BNDS01000001.1"/>
</dbReference>
<organism evidence="1 2">
    <name type="scientific">Neobacillus kokaensis</name>
    <dbReference type="NCBI Taxonomy" id="2759023"/>
    <lineage>
        <taxon>Bacteria</taxon>
        <taxon>Bacillati</taxon>
        <taxon>Bacillota</taxon>
        <taxon>Bacilli</taxon>
        <taxon>Bacillales</taxon>
        <taxon>Bacillaceae</taxon>
        <taxon>Neobacillus</taxon>
    </lineage>
</organism>
<dbReference type="CDD" id="cd06558">
    <property type="entry name" value="crotonase-like"/>
    <property type="match status" value="1"/>
</dbReference>
<dbReference type="InterPro" id="IPR001753">
    <property type="entry name" value="Enoyl-CoA_hydra/iso"/>
</dbReference>
<accession>A0ABQ3MVT2</accession>
<comment type="caution">
    <text evidence="1">The sequence shown here is derived from an EMBL/GenBank/DDBJ whole genome shotgun (WGS) entry which is preliminary data.</text>
</comment>
<evidence type="ECO:0000313" key="2">
    <source>
        <dbReference type="Proteomes" id="UP000637074"/>
    </source>
</evidence>
<dbReference type="EMBL" id="BNDS01000001">
    <property type="protein sequence ID" value="GHH96779.1"/>
    <property type="molecule type" value="Genomic_DNA"/>
</dbReference>
<keyword evidence="2" id="KW-1185">Reference proteome</keyword>
<sequence>MYGKEPAVLLEKDGPIAVITLNRPENLNAFNVEIRDGLYEAILAFRDDPSVNGLVICGAGRGFCAGADLTEFGTEPSVIRKRRIRLQRDLWDEIRRFPKPLAAALHGFAVGSGLEMAMLCDFRMAAPGTILSLPEAKLGMIPAAGGTQSLPRLVHQGLALEFALFGNRITAEEGLERGMISMIVPSEKLLETTIDYMKALVGRNPNSAKWIKSLVAHGLEMPLSQGLAREKVLVARSWATRR</sequence>